<accession>A0A2T7DXW2</accession>
<dbReference type="Proteomes" id="UP000244336">
    <property type="component" value="Chromosome 4"/>
</dbReference>
<dbReference type="PANTHER" id="PTHR47559">
    <property type="entry name" value="OS03G0844900 PROTEIN"/>
    <property type="match status" value="1"/>
</dbReference>
<proteinExistence type="predicted"/>
<organism evidence="1 2">
    <name type="scientific">Panicum hallii var. hallii</name>
    <dbReference type="NCBI Taxonomy" id="1504633"/>
    <lineage>
        <taxon>Eukaryota</taxon>
        <taxon>Viridiplantae</taxon>
        <taxon>Streptophyta</taxon>
        <taxon>Embryophyta</taxon>
        <taxon>Tracheophyta</taxon>
        <taxon>Spermatophyta</taxon>
        <taxon>Magnoliopsida</taxon>
        <taxon>Liliopsida</taxon>
        <taxon>Poales</taxon>
        <taxon>Poaceae</taxon>
        <taxon>PACMAD clade</taxon>
        <taxon>Panicoideae</taxon>
        <taxon>Panicodae</taxon>
        <taxon>Paniceae</taxon>
        <taxon>Panicinae</taxon>
        <taxon>Panicum</taxon>
        <taxon>Panicum sect. Panicum</taxon>
    </lineage>
</organism>
<evidence type="ECO:0000313" key="1">
    <source>
        <dbReference type="EMBL" id="PUZ60405.1"/>
    </source>
</evidence>
<dbReference type="Gramene" id="PUZ60405">
    <property type="protein sequence ID" value="PUZ60405"/>
    <property type="gene ID" value="GQ55_4G122700"/>
</dbReference>
<name>A0A2T7DXW2_9POAL</name>
<dbReference type="OrthoDB" id="412781at2759"/>
<sequence>MLKTWNNLSDLITQVPAKDNKFTLLARAGRQEVYLTTSLDQEGIKKAVQRVLGRVPSSSRCDLLPRCRIGIGCMVHAFARSIWMVFMPSLRTRRKIWWTMVDSIFIAHARIAKMRRDIFKRTC</sequence>
<dbReference type="PANTHER" id="PTHR47559:SF1">
    <property type="entry name" value="OS03G0844900 PROTEIN"/>
    <property type="match status" value="1"/>
</dbReference>
<gene>
    <name evidence="1" type="ORF">GQ55_4G122700</name>
</gene>
<protein>
    <submittedName>
        <fullName evidence="1">Uncharacterized protein</fullName>
    </submittedName>
</protein>
<keyword evidence="2" id="KW-1185">Reference proteome</keyword>
<dbReference type="EMBL" id="CM009752">
    <property type="protein sequence ID" value="PUZ60405.1"/>
    <property type="molecule type" value="Genomic_DNA"/>
</dbReference>
<dbReference type="InterPro" id="IPR052757">
    <property type="entry name" value="Ribosomal_protein_S1"/>
</dbReference>
<evidence type="ECO:0000313" key="2">
    <source>
        <dbReference type="Proteomes" id="UP000244336"/>
    </source>
</evidence>
<reference evidence="1 2" key="1">
    <citation type="submission" date="2018-04" db="EMBL/GenBank/DDBJ databases">
        <title>WGS assembly of Panicum hallii var. hallii HAL2.</title>
        <authorList>
            <person name="Lovell J."/>
            <person name="Jenkins J."/>
            <person name="Lowry D."/>
            <person name="Mamidi S."/>
            <person name="Sreedasyam A."/>
            <person name="Weng X."/>
            <person name="Barry K."/>
            <person name="Bonette J."/>
            <person name="Campitelli B."/>
            <person name="Daum C."/>
            <person name="Gordon S."/>
            <person name="Gould B."/>
            <person name="Lipzen A."/>
            <person name="MacQueen A."/>
            <person name="Palacio-Mejia J."/>
            <person name="Plott C."/>
            <person name="Shakirov E."/>
            <person name="Shu S."/>
            <person name="Yoshinaga Y."/>
            <person name="Zane M."/>
            <person name="Rokhsar D."/>
            <person name="Grimwood J."/>
            <person name="Schmutz J."/>
            <person name="Juenger T."/>
        </authorList>
    </citation>
    <scope>NUCLEOTIDE SEQUENCE [LARGE SCALE GENOMIC DNA]</scope>
    <source>
        <strain evidence="2">cv. HAL2</strain>
    </source>
</reference>
<dbReference type="AlphaFoldDB" id="A0A2T7DXW2"/>
<dbReference type="STRING" id="1504633.A0A2T7DXW2"/>